<evidence type="ECO:0000313" key="2">
    <source>
        <dbReference type="Proteomes" id="UP000567885"/>
    </source>
</evidence>
<sequence>MANNKPKPIKESADEATRKEVAELKEKLAQLYVKSSKLDKSIAESQKLLDKVTYKHKQIQKYGSAVPYHQHHHVNAPHGSSSNAPGMSTMYVANGQAQMLPPPNTNNTASHSVLPAFLHGGNFNITGPPLGLFDVGSYWPS</sequence>
<proteinExistence type="predicted"/>
<comment type="caution">
    <text evidence="1">The sequence shown here is derived from an EMBL/GenBank/DDBJ whole genome shotgun (WGS) entry which is preliminary data.</text>
</comment>
<accession>A0A8H5U4D0</accession>
<organism evidence="1 2">
    <name type="scientific">Fusarium heterosporum</name>
    <dbReference type="NCBI Taxonomy" id="42747"/>
    <lineage>
        <taxon>Eukaryota</taxon>
        <taxon>Fungi</taxon>
        <taxon>Dikarya</taxon>
        <taxon>Ascomycota</taxon>
        <taxon>Pezizomycotina</taxon>
        <taxon>Sordariomycetes</taxon>
        <taxon>Hypocreomycetidae</taxon>
        <taxon>Hypocreales</taxon>
        <taxon>Nectriaceae</taxon>
        <taxon>Fusarium</taxon>
        <taxon>Fusarium heterosporum species complex</taxon>
    </lineage>
</organism>
<reference evidence="1 2" key="1">
    <citation type="submission" date="2020-05" db="EMBL/GenBank/DDBJ databases">
        <title>Identification and distribution of gene clusters putatively required for synthesis of sphingolipid metabolism inhibitors in phylogenetically diverse species of the filamentous fungus Fusarium.</title>
        <authorList>
            <person name="Kim H.-S."/>
            <person name="Busman M."/>
            <person name="Brown D.W."/>
            <person name="Divon H."/>
            <person name="Uhlig S."/>
            <person name="Proctor R.H."/>
        </authorList>
    </citation>
    <scope>NUCLEOTIDE SEQUENCE [LARGE SCALE GENOMIC DNA]</scope>
    <source>
        <strain evidence="1 2">NRRL 20693</strain>
    </source>
</reference>
<protein>
    <submittedName>
        <fullName evidence="1">Uncharacterized protein</fullName>
    </submittedName>
</protein>
<keyword evidence="2" id="KW-1185">Reference proteome</keyword>
<dbReference type="Proteomes" id="UP000567885">
    <property type="component" value="Unassembled WGS sequence"/>
</dbReference>
<dbReference type="EMBL" id="JAAGWQ010000003">
    <property type="protein sequence ID" value="KAF5680788.1"/>
    <property type="molecule type" value="Genomic_DNA"/>
</dbReference>
<dbReference type="AlphaFoldDB" id="A0A8H5U4D0"/>
<gene>
    <name evidence="1" type="ORF">FHETE_176</name>
</gene>
<evidence type="ECO:0000313" key="1">
    <source>
        <dbReference type="EMBL" id="KAF5680788.1"/>
    </source>
</evidence>
<name>A0A8H5U4D0_FUSHE</name>